<comment type="cofactor">
    <cofactor evidence="2">
        <name>thiamine diphosphate</name>
        <dbReference type="ChEBI" id="CHEBI:58937"/>
    </cofactor>
</comment>
<keyword evidence="8 11" id="KW-0460">Magnesium</keyword>
<evidence type="ECO:0000313" key="16">
    <source>
        <dbReference type="EMBL" id="MBB3675191.1"/>
    </source>
</evidence>
<dbReference type="InterPro" id="IPR029035">
    <property type="entry name" value="DHS-like_NAD/FAD-binding_dom"/>
</dbReference>
<dbReference type="SUPFAM" id="SSF52518">
    <property type="entry name" value="Thiamin diphosphate-binding fold (THDP-binding)"/>
    <property type="match status" value="2"/>
</dbReference>
<keyword evidence="9 12" id="KW-0786">Thiamine pyrophosphate</keyword>
<dbReference type="GO" id="GO:0004737">
    <property type="term" value="F:pyruvate decarboxylase activity"/>
    <property type="evidence" value="ECO:0007669"/>
    <property type="project" value="TreeGrafter"/>
</dbReference>
<evidence type="ECO:0000256" key="5">
    <source>
        <dbReference type="ARBA" id="ARBA00020054"/>
    </source>
</evidence>
<feature type="domain" description="Thiamine pyrophosphate enzyme TPP-binding" evidence="14">
    <location>
        <begin position="418"/>
        <end position="538"/>
    </location>
</feature>
<evidence type="ECO:0000313" key="18">
    <source>
        <dbReference type="Proteomes" id="UP000247602"/>
    </source>
</evidence>
<dbReference type="Pfam" id="PF02776">
    <property type="entry name" value="TPP_enzyme_N"/>
    <property type="match status" value="1"/>
</dbReference>
<evidence type="ECO:0000259" key="15">
    <source>
        <dbReference type="Pfam" id="PF02776"/>
    </source>
</evidence>
<evidence type="ECO:0000256" key="7">
    <source>
        <dbReference type="ARBA" id="ARBA00022793"/>
    </source>
</evidence>
<keyword evidence="17" id="KW-0670">Pyruvate</keyword>
<comment type="cofactor">
    <cofactor evidence="1">
        <name>a metal cation</name>
        <dbReference type="ChEBI" id="CHEBI:25213"/>
    </cofactor>
</comment>
<dbReference type="GO" id="GO:0030976">
    <property type="term" value="F:thiamine pyrophosphate binding"/>
    <property type="evidence" value="ECO:0007669"/>
    <property type="project" value="InterPro"/>
</dbReference>
<dbReference type="Gene3D" id="3.40.50.970">
    <property type="match status" value="2"/>
</dbReference>
<organism evidence="17 18">
    <name type="scientific">Modestobacter versicolor</name>
    <dbReference type="NCBI Taxonomy" id="429133"/>
    <lineage>
        <taxon>Bacteria</taxon>
        <taxon>Bacillati</taxon>
        <taxon>Actinomycetota</taxon>
        <taxon>Actinomycetes</taxon>
        <taxon>Geodermatophilales</taxon>
        <taxon>Geodermatophilaceae</taxon>
        <taxon>Modestobacter</taxon>
    </lineage>
</organism>
<dbReference type="FunFam" id="3.40.50.970:FF:000024">
    <property type="entry name" value="Pyruvate decarboxylase isozyme"/>
    <property type="match status" value="1"/>
</dbReference>
<evidence type="ECO:0000256" key="1">
    <source>
        <dbReference type="ARBA" id="ARBA00001920"/>
    </source>
</evidence>
<comment type="similarity">
    <text evidence="4 12">Belongs to the TPP enzyme family.</text>
</comment>
<dbReference type="CDD" id="cd07038">
    <property type="entry name" value="TPP_PYR_PDC_IPDC_like"/>
    <property type="match status" value="1"/>
</dbReference>
<dbReference type="Gene3D" id="3.40.50.1220">
    <property type="entry name" value="TPP-binding domain"/>
    <property type="match status" value="1"/>
</dbReference>
<evidence type="ECO:0000256" key="12">
    <source>
        <dbReference type="RuleBase" id="RU362132"/>
    </source>
</evidence>
<dbReference type="AlphaFoldDB" id="A0A323VG19"/>
<dbReference type="SUPFAM" id="SSF52467">
    <property type="entry name" value="DHS-like NAD/FAD-binding domain"/>
    <property type="match status" value="1"/>
</dbReference>
<dbReference type="CDD" id="cd02005">
    <property type="entry name" value="TPP_PDC_IPDC"/>
    <property type="match status" value="1"/>
</dbReference>
<dbReference type="InterPro" id="IPR012110">
    <property type="entry name" value="PDC/IPDC-like"/>
</dbReference>
<keyword evidence="10 16" id="KW-0456">Lyase</keyword>
<dbReference type="GO" id="GO:0000287">
    <property type="term" value="F:magnesium ion binding"/>
    <property type="evidence" value="ECO:0007669"/>
    <property type="project" value="InterPro"/>
</dbReference>
<evidence type="ECO:0000259" key="13">
    <source>
        <dbReference type="Pfam" id="PF00205"/>
    </source>
</evidence>
<sequence length="576" mass="59310">MHASTENGADPAAPPYTVGDHLVDRLAGLGVDRVFGVPGDYSLRLLDHVAAHPTVRWTGCATELGAGYAADGYGRLRGMAALFTTFGVGELSAVNAVAGSYAEHVPVVHVVGAPALARQAEHRALHHTLGDGSFEHFAAMHADITCARAVLAPGTAVAEIDRVLMEVRDRRLPGYLLVPADVAELPAERAAAPLPPRADGTDPEVLEAFATAAGRLLAAAGSTDRVTVLAGLLAHRFGAQDDLTALLAAGPLPHATTPWAKSLLDETAPGFSGTYAGAAGSTERTREVVEDASVLVLAGVQFTDLNSGLFSQVVTRARTIELNAGSAAVGAAVFTPLELPAALGALRPLVAALRPGALPAALEADDGTDDGTDDEDHAPLSQAALWRATAAALRPGDVVLADQGTSFYGMAPHRLPAGVTFIGQPLWASIGYTLPALLGAGTAAPGRRGVLLIGDGAAQMTVQELSTVLREELPALVVVVDNDGYTVERAIHGPDQPYNDVPRWDWTALPAVFCPGGRVRAVRASTVGALRRAYAEAAADPGGLTLVQAVVPRDDVPALLATLTRALGRGTAGGDR</sequence>
<dbReference type="InterPro" id="IPR000399">
    <property type="entry name" value="TPP-bd_CS"/>
</dbReference>
<evidence type="ECO:0000256" key="3">
    <source>
        <dbReference type="ARBA" id="ARBA00002938"/>
    </source>
</evidence>
<evidence type="ECO:0000256" key="4">
    <source>
        <dbReference type="ARBA" id="ARBA00007812"/>
    </source>
</evidence>
<dbReference type="RefSeq" id="WP_110550709.1">
    <property type="nucleotide sequence ID" value="NZ_JACIBU010000001.1"/>
</dbReference>
<proteinExistence type="inferred from homology"/>
<feature type="binding site" evidence="11">
    <location>
        <position position="484"/>
    </location>
    <ligand>
        <name>Mg(2+)</name>
        <dbReference type="ChEBI" id="CHEBI:18420"/>
    </ligand>
</feature>
<dbReference type="PANTHER" id="PTHR43452:SF30">
    <property type="entry name" value="PYRUVATE DECARBOXYLASE ISOZYME 1-RELATED"/>
    <property type="match status" value="1"/>
</dbReference>
<dbReference type="Proteomes" id="UP000247602">
    <property type="component" value="Unassembled WGS sequence"/>
</dbReference>
<evidence type="ECO:0000256" key="8">
    <source>
        <dbReference type="ARBA" id="ARBA00022842"/>
    </source>
</evidence>
<feature type="domain" description="Thiamine pyrophosphate enzyme N-terminal TPP-binding" evidence="15">
    <location>
        <begin position="17"/>
        <end position="125"/>
    </location>
</feature>
<evidence type="ECO:0000256" key="6">
    <source>
        <dbReference type="ARBA" id="ARBA00022723"/>
    </source>
</evidence>
<keyword evidence="18" id="KW-1185">Reference proteome</keyword>
<dbReference type="Pfam" id="PF00205">
    <property type="entry name" value="TPP_enzyme_M"/>
    <property type="match status" value="1"/>
</dbReference>
<accession>A0A323VG19</accession>
<dbReference type="Pfam" id="PF02775">
    <property type="entry name" value="TPP_enzyme_C"/>
    <property type="match status" value="1"/>
</dbReference>
<comment type="cofactor">
    <cofactor evidence="11">
        <name>Mg(2+)</name>
        <dbReference type="ChEBI" id="CHEBI:18420"/>
    </cofactor>
    <text evidence="11">Binds 1 Mg(2+) per subunit.</text>
</comment>
<protein>
    <recommendedName>
        <fullName evidence="5">Alpha-keto-acid decarboxylase</fullName>
    </recommendedName>
</protein>
<dbReference type="InterPro" id="IPR047214">
    <property type="entry name" value="TPP_PDC_IPDC"/>
</dbReference>
<dbReference type="GO" id="GO:0005829">
    <property type="term" value="C:cytosol"/>
    <property type="evidence" value="ECO:0007669"/>
    <property type="project" value="TreeGrafter"/>
</dbReference>
<reference evidence="17 18" key="1">
    <citation type="submission" date="2018-06" db="EMBL/GenBank/DDBJ databases">
        <title>Draft genome sequence of Modestobacter versicolor CP153-2.</title>
        <authorList>
            <person name="Gundlapally S.R."/>
        </authorList>
    </citation>
    <scope>NUCLEOTIDE SEQUENCE [LARGE SCALE GENOMIC DNA]</scope>
    <source>
        <strain evidence="17 18">CP153-2</strain>
    </source>
</reference>
<comment type="function">
    <text evidence="3">Decarboxylates branched-chain and aromatic alpha-keto acids to aldehydes.</text>
</comment>
<dbReference type="PROSITE" id="PS00187">
    <property type="entry name" value="TPP_ENZYMES"/>
    <property type="match status" value="1"/>
</dbReference>
<dbReference type="PANTHER" id="PTHR43452">
    <property type="entry name" value="PYRUVATE DECARBOXYLASE"/>
    <property type="match status" value="1"/>
</dbReference>
<evidence type="ECO:0000256" key="11">
    <source>
        <dbReference type="PIRSR" id="PIRSR036565-2"/>
    </source>
</evidence>
<keyword evidence="6 11" id="KW-0479">Metal-binding</keyword>
<reference evidence="16 19" key="2">
    <citation type="submission" date="2020-08" db="EMBL/GenBank/DDBJ databases">
        <title>Sequencing the genomes of 1000 actinobacteria strains.</title>
        <authorList>
            <person name="Klenk H.-P."/>
        </authorList>
    </citation>
    <scope>NUCLEOTIDE SEQUENCE [LARGE SCALE GENOMIC DNA]</scope>
    <source>
        <strain evidence="16 19">DSM 16678</strain>
    </source>
</reference>
<dbReference type="InterPro" id="IPR011766">
    <property type="entry name" value="TPP_enzyme_TPP-bd"/>
</dbReference>
<comment type="caution">
    <text evidence="17">The sequence shown here is derived from an EMBL/GenBank/DDBJ whole genome shotgun (WGS) entry which is preliminary data.</text>
</comment>
<feature type="binding site" evidence="11">
    <location>
        <position position="482"/>
    </location>
    <ligand>
        <name>Mg(2+)</name>
        <dbReference type="ChEBI" id="CHEBI:18420"/>
    </ligand>
</feature>
<dbReference type="InterPro" id="IPR012000">
    <property type="entry name" value="Thiamin_PyroP_enz_cen_dom"/>
</dbReference>
<evidence type="ECO:0000256" key="9">
    <source>
        <dbReference type="ARBA" id="ARBA00023052"/>
    </source>
</evidence>
<name>A0A323VG19_9ACTN</name>
<feature type="domain" description="Thiamine pyrophosphate enzyme central" evidence="13">
    <location>
        <begin position="223"/>
        <end position="333"/>
    </location>
</feature>
<dbReference type="EMBL" id="QKNV01000014">
    <property type="protein sequence ID" value="PZA22993.1"/>
    <property type="molecule type" value="Genomic_DNA"/>
</dbReference>
<evidence type="ECO:0000259" key="14">
    <source>
        <dbReference type="Pfam" id="PF02775"/>
    </source>
</evidence>
<evidence type="ECO:0000313" key="17">
    <source>
        <dbReference type="EMBL" id="PZA22993.1"/>
    </source>
</evidence>
<gene>
    <name evidence="17" type="ORF">DMO24_02205</name>
    <name evidence="16" type="ORF">FHX36_000926</name>
</gene>
<keyword evidence="7" id="KW-0210">Decarboxylase</keyword>
<dbReference type="InterPro" id="IPR012001">
    <property type="entry name" value="Thiamin_PyroP_enz_TPP-bd_dom"/>
</dbReference>
<dbReference type="FunFam" id="3.40.50.970:FF:000019">
    <property type="entry name" value="Pyruvate decarboxylase isozyme"/>
    <property type="match status" value="1"/>
</dbReference>
<evidence type="ECO:0000256" key="10">
    <source>
        <dbReference type="ARBA" id="ARBA00023239"/>
    </source>
</evidence>
<evidence type="ECO:0000256" key="2">
    <source>
        <dbReference type="ARBA" id="ARBA00001964"/>
    </source>
</evidence>
<dbReference type="PIRSF" id="PIRSF036565">
    <property type="entry name" value="Pyruvt_ip_decrb"/>
    <property type="match status" value="1"/>
</dbReference>
<dbReference type="InterPro" id="IPR047213">
    <property type="entry name" value="TPP_PYR_PDC_IPDC-like"/>
</dbReference>
<dbReference type="GO" id="GO:0000949">
    <property type="term" value="P:aromatic amino acid family catabolic process to alcohol via Ehrlich pathway"/>
    <property type="evidence" value="ECO:0007669"/>
    <property type="project" value="TreeGrafter"/>
</dbReference>
<dbReference type="EMBL" id="JACIBU010000001">
    <property type="protein sequence ID" value="MBB3675191.1"/>
    <property type="molecule type" value="Genomic_DNA"/>
</dbReference>
<feature type="binding site" evidence="11">
    <location>
        <position position="455"/>
    </location>
    <ligand>
        <name>Mg(2+)</name>
        <dbReference type="ChEBI" id="CHEBI:18420"/>
    </ligand>
</feature>
<dbReference type="OrthoDB" id="4959782at2"/>
<dbReference type="InterPro" id="IPR029061">
    <property type="entry name" value="THDP-binding"/>
</dbReference>
<evidence type="ECO:0000313" key="19">
    <source>
        <dbReference type="Proteomes" id="UP000580718"/>
    </source>
</evidence>
<dbReference type="Proteomes" id="UP000580718">
    <property type="component" value="Unassembled WGS sequence"/>
</dbReference>